<dbReference type="InterPro" id="IPR013760">
    <property type="entry name" value="Topo_IIA-like_dom_sf"/>
</dbReference>
<sequence length="276" mass="31308">MMALVDNEPKTLTLKIALLEYLKHRKNVIIRRTLFDLKKAYERGHILEGLKIALDNLDQVIETIKKSKDAETAKANLMAKFKLTEMQATAILDMQLRRLAALERQKILDELKAIKETIKRLETLLTSPTSLMLLIKNELLAIKEKYADPRRTKVTKNRPGEFSEEELIVEEKVIITLSKSGYIKRLPLDTYRRQGRGGKGVTGASLKEEDVVIHLLTASTHDIIYFFTNLGRVFSTRVYELPETSRQARGQAVVNIIGLGGNEKVANVLTITNHSE</sequence>
<dbReference type="GO" id="GO:0003677">
    <property type="term" value="F:DNA binding"/>
    <property type="evidence" value="ECO:0007669"/>
    <property type="project" value="UniProtKB-UniRule"/>
</dbReference>
<dbReference type="InterPro" id="IPR013757">
    <property type="entry name" value="Topo_IIA_A_a_sf"/>
</dbReference>
<dbReference type="EC" id="5.6.2.2" evidence="2"/>
<dbReference type="InterPro" id="IPR050220">
    <property type="entry name" value="Type_II_DNA_Topoisomerases"/>
</dbReference>
<evidence type="ECO:0000256" key="5">
    <source>
        <dbReference type="ARBA" id="ARBA00023235"/>
    </source>
</evidence>
<dbReference type="GO" id="GO:0009330">
    <property type="term" value="C:DNA topoisomerase type II (double strand cut, ATP-hydrolyzing) complex"/>
    <property type="evidence" value="ECO:0007669"/>
    <property type="project" value="TreeGrafter"/>
</dbReference>
<dbReference type="FunFam" id="1.10.268.10:FF:000001">
    <property type="entry name" value="DNA gyrase subunit A"/>
    <property type="match status" value="1"/>
</dbReference>
<comment type="caution">
    <text evidence="8">The sequence shown here is derived from an EMBL/GenBank/DDBJ whole genome shotgun (WGS) entry which is preliminary data.</text>
</comment>
<keyword evidence="4 6" id="KW-0238">DNA-binding</keyword>
<protein>
    <recommendedName>
        <fullName evidence="2">DNA topoisomerase (ATP-hydrolyzing)</fullName>
        <ecNumber evidence="2">5.6.2.2</ecNumber>
    </recommendedName>
</protein>
<dbReference type="PATRIC" id="fig|1618341.3.peg.720"/>
<dbReference type="EMBL" id="LCCZ01000055">
    <property type="protein sequence ID" value="KKS41458.1"/>
    <property type="molecule type" value="Genomic_DNA"/>
</dbReference>
<dbReference type="Gene3D" id="1.10.268.10">
    <property type="entry name" value="Topoisomerase, domain 3"/>
    <property type="match status" value="1"/>
</dbReference>
<keyword evidence="5" id="KW-0413">Isomerase</keyword>
<reference evidence="8 9" key="1">
    <citation type="journal article" date="2015" name="Nature">
        <title>rRNA introns, odd ribosomes, and small enigmatic genomes across a large radiation of phyla.</title>
        <authorList>
            <person name="Brown C.T."/>
            <person name="Hug L.A."/>
            <person name="Thomas B.C."/>
            <person name="Sharon I."/>
            <person name="Castelle C.J."/>
            <person name="Singh A."/>
            <person name="Wilkins M.J."/>
            <person name="Williams K.H."/>
            <person name="Banfield J.F."/>
        </authorList>
    </citation>
    <scope>NUCLEOTIDE SEQUENCE [LARGE SCALE GENOMIC DNA]</scope>
</reference>
<dbReference type="Pfam" id="PF00521">
    <property type="entry name" value="DNA_topoisoIV"/>
    <property type="match status" value="1"/>
</dbReference>
<evidence type="ECO:0000256" key="4">
    <source>
        <dbReference type="ARBA" id="ARBA00023125"/>
    </source>
</evidence>
<dbReference type="PANTHER" id="PTHR43493">
    <property type="entry name" value="DNA GYRASE/TOPOISOMERASE SUBUNIT A"/>
    <property type="match status" value="1"/>
</dbReference>
<dbReference type="GO" id="GO:0005737">
    <property type="term" value="C:cytoplasm"/>
    <property type="evidence" value="ECO:0007669"/>
    <property type="project" value="TreeGrafter"/>
</dbReference>
<evidence type="ECO:0000256" key="6">
    <source>
        <dbReference type="PROSITE-ProRule" id="PRU01384"/>
    </source>
</evidence>
<dbReference type="SUPFAM" id="SSF56719">
    <property type="entry name" value="Type II DNA topoisomerase"/>
    <property type="match status" value="1"/>
</dbReference>
<evidence type="ECO:0000313" key="8">
    <source>
        <dbReference type="EMBL" id="KKS41458.1"/>
    </source>
</evidence>
<dbReference type="Proteomes" id="UP000034875">
    <property type="component" value="Unassembled WGS sequence"/>
</dbReference>
<dbReference type="GO" id="GO:0006265">
    <property type="term" value="P:DNA topological change"/>
    <property type="evidence" value="ECO:0007669"/>
    <property type="project" value="InterPro"/>
</dbReference>
<dbReference type="PROSITE" id="PS52040">
    <property type="entry name" value="TOPO_IIA"/>
    <property type="match status" value="1"/>
</dbReference>
<evidence type="ECO:0000259" key="7">
    <source>
        <dbReference type="PROSITE" id="PS52040"/>
    </source>
</evidence>
<proteinExistence type="predicted"/>
<dbReference type="InterPro" id="IPR002205">
    <property type="entry name" value="Topo_IIA_dom_A"/>
</dbReference>
<evidence type="ECO:0000256" key="1">
    <source>
        <dbReference type="ARBA" id="ARBA00000185"/>
    </source>
</evidence>
<dbReference type="SUPFAM" id="SSF101904">
    <property type="entry name" value="GyrA/ParC C-terminal domain-like"/>
    <property type="match status" value="1"/>
</dbReference>
<comment type="catalytic activity">
    <reaction evidence="1">
        <text>ATP-dependent breakage, passage and rejoining of double-stranded DNA.</text>
        <dbReference type="EC" id="5.6.2.2"/>
    </reaction>
</comment>
<keyword evidence="3" id="KW-0799">Topoisomerase</keyword>
<dbReference type="Pfam" id="PF03989">
    <property type="entry name" value="DNA_gyraseA_C"/>
    <property type="match status" value="2"/>
</dbReference>
<evidence type="ECO:0000313" key="9">
    <source>
        <dbReference type="Proteomes" id="UP000034875"/>
    </source>
</evidence>
<dbReference type="GO" id="GO:0005524">
    <property type="term" value="F:ATP binding"/>
    <property type="evidence" value="ECO:0007669"/>
    <property type="project" value="InterPro"/>
</dbReference>
<feature type="domain" description="Topo IIA-type catalytic" evidence="7">
    <location>
        <begin position="1"/>
        <end position="167"/>
    </location>
</feature>
<name>A0A0G1BVI2_9BACT</name>
<dbReference type="InterPro" id="IPR035516">
    <property type="entry name" value="Gyrase/topoIV_suA_C"/>
</dbReference>
<evidence type="ECO:0000256" key="3">
    <source>
        <dbReference type="ARBA" id="ARBA00023029"/>
    </source>
</evidence>
<dbReference type="Gene3D" id="2.120.10.90">
    <property type="entry name" value="DNA gyrase/topoisomerase IV, subunit A, C-terminal"/>
    <property type="match status" value="1"/>
</dbReference>
<dbReference type="AlphaFoldDB" id="A0A0G1BVI2"/>
<organism evidence="8 9">
    <name type="scientific">candidate division CPR1 bacterium GW2011_GWA2_42_17</name>
    <dbReference type="NCBI Taxonomy" id="1618341"/>
    <lineage>
        <taxon>Bacteria</taxon>
        <taxon>candidate division CPR1</taxon>
    </lineage>
</organism>
<dbReference type="InterPro" id="IPR006691">
    <property type="entry name" value="GyrA/parC_rep"/>
</dbReference>
<gene>
    <name evidence="8" type="ORF">UV05_C0055G0007</name>
</gene>
<dbReference type="GO" id="GO:0003918">
    <property type="term" value="F:DNA topoisomerase type II (double strand cut, ATP-hydrolyzing) activity"/>
    <property type="evidence" value="ECO:0007669"/>
    <property type="project" value="UniProtKB-EC"/>
</dbReference>
<accession>A0A0G1BVI2</accession>
<dbReference type="PANTHER" id="PTHR43493:SF5">
    <property type="entry name" value="DNA GYRASE SUBUNIT A, CHLOROPLASTIC_MITOCHONDRIAL"/>
    <property type="match status" value="1"/>
</dbReference>
<evidence type="ECO:0000256" key="2">
    <source>
        <dbReference type="ARBA" id="ARBA00012895"/>
    </source>
</evidence>
<comment type="caution">
    <text evidence="6">Lacks conserved residue(s) required for the propagation of feature annotation.</text>
</comment>